<accession>A0A5C2RT30</accession>
<name>A0A5C2RT30_9APHY</name>
<dbReference type="EMBL" id="ML122324">
    <property type="protein sequence ID" value="RPD53346.1"/>
    <property type="molecule type" value="Genomic_DNA"/>
</dbReference>
<gene>
    <name evidence="1" type="ORF">L227DRAFT_402544</name>
</gene>
<proteinExistence type="predicted"/>
<dbReference type="Proteomes" id="UP000313359">
    <property type="component" value="Unassembled WGS sequence"/>
</dbReference>
<protein>
    <submittedName>
        <fullName evidence="1">Uncharacterized protein</fullName>
    </submittedName>
</protein>
<evidence type="ECO:0000313" key="2">
    <source>
        <dbReference type="Proteomes" id="UP000313359"/>
    </source>
</evidence>
<evidence type="ECO:0000313" key="1">
    <source>
        <dbReference type="EMBL" id="RPD53346.1"/>
    </source>
</evidence>
<organism evidence="1 2">
    <name type="scientific">Lentinus tigrinus ALCF2SS1-6</name>
    <dbReference type="NCBI Taxonomy" id="1328759"/>
    <lineage>
        <taxon>Eukaryota</taxon>
        <taxon>Fungi</taxon>
        <taxon>Dikarya</taxon>
        <taxon>Basidiomycota</taxon>
        <taxon>Agaricomycotina</taxon>
        <taxon>Agaricomycetes</taxon>
        <taxon>Polyporales</taxon>
        <taxon>Polyporaceae</taxon>
        <taxon>Lentinus</taxon>
    </lineage>
</organism>
<sequence>MISVSDPVPPNAISAIRFLTSFLHGLEPLEIQPDGTVRPVQPFKVPRPSKTITPYAHLATMLNLGDPKAMVVAVTGCLHPDQEPKAVIVISSNSGDQSESKVNLSRGENSFLRIDTSSSSEHEPGFAVQTITPSELTVESVRENR</sequence>
<reference evidence="1" key="1">
    <citation type="journal article" date="2018" name="Genome Biol. Evol.">
        <title>Genomics and development of Lentinus tigrinus, a white-rot wood-decaying mushroom with dimorphic fruiting bodies.</title>
        <authorList>
            <person name="Wu B."/>
            <person name="Xu Z."/>
            <person name="Knudson A."/>
            <person name="Carlson A."/>
            <person name="Chen N."/>
            <person name="Kovaka S."/>
            <person name="LaButti K."/>
            <person name="Lipzen A."/>
            <person name="Pennachio C."/>
            <person name="Riley R."/>
            <person name="Schakwitz W."/>
            <person name="Umezawa K."/>
            <person name="Ohm R.A."/>
            <person name="Grigoriev I.V."/>
            <person name="Nagy L.G."/>
            <person name="Gibbons J."/>
            <person name="Hibbett D."/>
        </authorList>
    </citation>
    <scope>NUCLEOTIDE SEQUENCE [LARGE SCALE GENOMIC DNA]</scope>
    <source>
        <strain evidence="1">ALCF2SS1-6</strain>
    </source>
</reference>
<keyword evidence="2" id="KW-1185">Reference proteome</keyword>
<dbReference type="OrthoDB" id="10368536at2759"/>
<dbReference type="AlphaFoldDB" id="A0A5C2RT30"/>